<comment type="caution">
    <text evidence="9">The sequence shown here is derived from an EMBL/GenBank/DDBJ whole genome shotgun (WGS) entry which is preliminary data.</text>
</comment>
<evidence type="ECO:0000313" key="9">
    <source>
        <dbReference type="EMBL" id="KAK8788477.1"/>
    </source>
</evidence>
<evidence type="ECO:0000256" key="4">
    <source>
        <dbReference type="ARBA" id="ARBA00022832"/>
    </source>
</evidence>
<dbReference type="AlphaFoldDB" id="A0AAQ4FMF5"/>
<keyword evidence="10" id="KW-1185">Reference proteome</keyword>
<evidence type="ECO:0000256" key="5">
    <source>
        <dbReference type="ARBA" id="ARBA00022840"/>
    </source>
</evidence>
<proteinExistence type="inferred from homology"/>
<evidence type="ECO:0000256" key="7">
    <source>
        <dbReference type="SAM" id="Phobius"/>
    </source>
</evidence>
<sequence>MLPAAIQTVLGLIKVIGAVYDVVTLPVYFLLQQPWTRCLGRTEEKQKNGKVFKKLILGDYQWLTFEEADRKVDLTARGLLSIGAKPRQHVVILAETRVEWFLTAQACFRTNIPLVTLYATLSDDGIVSAVNVTEVTHLVTSSDLLPRVLKVVDKMPLLTHIVYMENPNAKPPAPLAQGPQ</sequence>
<dbReference type="Gene3D" id="3.40.50.12780">
    <property type="entry name" value="N-terminal domain of ligase-like"/>
    <property type="match status" value="1"/>
</dbReference>
<dbReference type="EMBL" id="JARKHS020000752">
    <property type="protein sequence ID" value="KAK8788477.1"/>
    <property type="molecule type" value="Genomic_DNA"/>
</dbReference>
<dbReference type="GO" id="GO:0005783">
    <property type="term" value="C:endoplasmic reticulum"/>
    <property type="evidence" value="ECO:0007669"/>
    <property type="project" value="TreeGrafter"/>
</dbReference>
<dbReference type="InterPro" id="IPR042099">
    <property type="entry name" value="ANL_N_sf"/>
</dbReference>
<dbReference type="GO" id="GO:0030182">
    <property type="term" value="P:neuron differentiation"/>
    <property type="evidence" value="ECO:0007669"/>
    <property type="project" value="TreeGrafter"/>
</dbReference>
<evidence type="ECO:0000256" key="6">
    <source>
        <dbReference type="ARBA" id="ARBA00026121"/>
    </source>
</evidence>
<dbReference type="InterPro" id="IPR000873">
    <property type="entry name" value="AMP-dep_synth/lig_dom"/>
</dbReference>
<dbReference type="Pfam" id="PF00501">
    <property type="entry name" value="AMP-binding"/>
    <property type="match status" value="1"/>
</dbReference>
<evidence type="ECO:0000259" key="8">
    <source>
        <dbReference type="Pfam" id="PF00501"/>
    </source>
</evidence>
<keyword evidence="4" id="KW-0443">Lipid metabolism</keyword>
<dbReference type="GO" id="GO:0035336">
    <property type="term" value="P:long-chain fatty-acyl-CoA metabolic process"/>
    <property type="evidence" value="ECO:0007669"/>
    <property type="project" value="TreeGrafter"/>
</dbReference>
<feature type="domain" description="AMP-dependent synthetase/ligase" evidence="8">
    <location>
        <begin position="54"/>
        <end position="167"/>
    </location>
</feature>
<gene>
    <name evidence="9" type="ORF">V5799_021746</name>
</gene>
<name>A0AAQ4FMF5_AMBAM</name>
<evidence type="ECO:0000256" key="3">
    <source>
        <dbReference type="ARBA" id="ARBA00022741"/>
    </source>
</evidence>
<dbReference type="Proteomes" id="UP001321473">
    <property type="component" value="Unassembled WGS sequence"/>
</dbReference>
<keyword evidence="7" id="KW-0472">Membrane</keyword>
<comment type="similarity">
    <text evidence="1">Belongs to the ATP-dependent AMP-binding enzyme family.</text>
</comment>
<keyword evidence="3" id="KW-0547">Nucleotide-binding</keyword>
<dbReference type="GO" id="GO:0005886">
    <property type="term" value="C:plasma membrane"/>
    <property type="evidence" value="ECO:0007669"/>
    <property type="project" value="TreeGrafter"/>
</dbReference>
<dbReference type="GO" id="GO:0090433">
    <property type="term" value="F:palmitoyl-CoA ligase activity"/>
    <property type="evidence" value="ECO:0007669"/>
    <property type="project" value="TreeGrafter"/>
</dbReference>
<evidence type="ECO:0000256" key="1">
    <source>
        <dbReference type="ARBA" id="ARBA00006432"/>
    </source>
</evidence>
<keyword evidence="2" id="KW-0436">Ligase</keyword>
<dbReference type="PANTHER" id="PTHR43272:SF83">
    <property type="entry name" value="ACYL-COA SYNTHETASE LONG-CHAIN, ISOFORM J"/>
    <property type="match status" value="1"/>
</dbReference>
<dbReference type="SUPFAM" id="SSF56801">
    <property type="entry name" value="Acetyl-CoA synthetase-like"/>
    <property type="match status" value="1"/>
</dbReference>
<reference evidence="9 10" key="1">
    <citation type="journal article" date="2023" name="Arcadia Sci">
        <title>De novo assembly of a long-read Amblyomma americanum tick genome.</title>
        <authorList>
            <person name="Chou S."/>
            <person name="Poskanzer K.E."/>
            <person name="Rollins M."/>
            <person name="Thuy-Boun P.S."/>
        </authorList>
    </citation>
    <scope>NUCLEOTIDE SEQUENCE [LARGE SCALE GENOMIC DNA]</scope>
    <source>
        <strain evidence="9">F_SG_1</strain>
        <tissue evidence="9">Salivary glands</tissue>
    </source>
</reference>
<keyword evidence="7" id="KW-1133">Transmembrane helix</keyword>
<accession>A0AAQ4FMF5</accession>
<keyword evidence="4" id="KW-0276">Fatty acid metabolism</keyword>
<organism evidence="9 10">
    <name type="scientific">Amblyomma americanum</name>
    <name type="common">Lone star tick</name>
    <dbReference type="NCBI Taxonomy" id="6943"/>
    <lineage>
        <taxon>Eukaryota</taxon>
        <taxon>Metazoa</taxon>
        <taxon>Ecdysozoa</taxon>
        <taxon>Arthropoda</taxon>
        <taxon>Chelicerata</taxon>
        <taxon>Arachnida</taxon>
        <taxon>Acari</taxon>
        <taxon>Parasitiformes</taxon>
        <taxon>Ixodida</taxon>
        <taxon>Ixodoidea</taxon>
        <taxon>Ixodidae</taxon>
        <taxon>Amblyomminae</taxon>
        <taxon>Amblyomma</taxon>
    </lineage>
</organism>
<dbReference type="PANTHER" id="PTHR43272">
    <property type="entry name" value="LONG-CHAIN-FATTY-ACID--COA LIGASE"/>
    <property type="match status" value="1"/>
</dbReference>
<feature type="non-terminal residue" evidence="9">
    <location>
        <position position="180"/>
    </location>
</feature>
<dbReference type="GO" id="GO:0005811">
    <property type="term" value="C:lipid droplet"/>
    <property type="evidence" value="ECO:0007669"/>
    <property type="project" value="TreeGrafter"/>
</dbReference>
<protein>
    <recommendedName>
        <fullName evidence="6">long-chain-fatty-acid--CoA ligase</fullName>
        <ecNumber evidence="6">6.2.1.3</ecNumber>
    </recommendedName>
</protein>
<feature type="transmembrane region" description="Helical" evidence="7">
    <location>
        <begin position="12"/>
        <end position="31"/>
    </location>
</feature>
<evidence type="ECO:0000313" key="10">
    <source>
        <dbReference type="Proteomes" id="UP001321473"/>
    </source>
</evidence>
<evidence type="ECO:0000256" key="2">
    <source>
        <dbReference type="ARBA" id="ARBA00022598"/>
    </source>
</evidence>
<keyword evidence="7" id="KW-0812">Transmembrane</keyword>
<dbReference type="EC" id="6.2.1.3" evidence="6"/>
<keyword evidence="5" id="KW-0067">ATP-binding</keyword>
<dbReference type="GO" id="GO:0005524">
    <property type="term" value="F:ATP binding"/>
    <property type="evidence" value="ECO:0007669"/>
    <property type="project" value="UniProtKB-KW"/>
</dbReference>